<keyword evidence="1" id="KW-0472">Membrane</keyword>
<accession>A0A1F5PIH3</accession>
<dbReference type="GO" id="GO:0055085">
    <property type="term" value="P:transmembrane transport"/>
    <property type="evidence" value="ECO:0007669"/>
    <property type="project" value="InterPro"/>
</dbReference>
<evidence type="ECO:0000256" key="1">
    <source>
        <dbReference type="SAM" id="Phobius"/>
    </source>
</evidence>
<organism evidence="2 3">
    <name type="scientific">Candidatus Doudnabacteria bacterium RIFCSPHIGHO2_12_FULL_48_16</name>
    <dbReference type="NCBI Taxonomy" id="1817838"/>
    <lineage>
        <taxon>Bacteria</taxon>
        <taxon>Candidatus Doudnaibacteriota</taxon>
    </lineage>
</organism>
<keyword evidence="1" id="KW-0812">Transmembrane</keyword>
<sequence>MNEFFHKIAHKTSEAVGSTSVFIIALIVVLVWAITGPIFDYSQGWQLIINTGTTIVTFLMVFLIQNTENRDTKVIQLKLDELIRAVKSARNKLVDLEDLSDSELAVLQKEFERIQKHAHRGPEQINS</sequence>
<dbReference type="InterPro" id="IPR007251">
    <property type="entry name" value="Iron_permease_Fet4"/>
</dbReference>
<name>A0A1F5PIH3_9BACT</name>
<comment type="caution">
    <text evidence="2">The sequence shown here is derived from an EMBL/GenBank/DDBJ whole genome shotgun (WGS) entry which is preliminary data.</text>
</comment>
<dbReference type="EMBL" id="MFEY01000009">
    <property type="protein sequence ID" value="OGE89677.1"/>
    <property type="molecule type" value="Genomic_DNA"/>
</dbReference>
<evidence type="ECO:0000313" key="3">
    <source>
        <dbReference type="Proteomes" id="UP000177682"/>
    </source>
</evidence>
<feature type="transmembrane region" description="Helical" evidence="1">
    <location>
        <begin position="21"/>
        <end position="39"/>
    </location>
</feature>
<evidence type="ECO:0008006" key="4">
    <source>
        <dbReference type="Google" id="ProtNLM"/>
    </source>
</evidence>
<dbReference type="Pfam" id="PF04120">
    <property type="entry name" value="Iron_permease"/>
    <property type="match status" value="1"/>
</dbReference>
<dbReference type="AlphaFoldDB" id="A0A1F5PIH3"/>
<gene>
    <name evidence="2" type="ORF">A3E29_00465</name>
</gene>
<reference evidence="2 3" key="1">
    <citation type="journal article" date="2016" name="Nat. Commun.">
        <title>Thousands of microbial genomes shed light on interconnected biogeochemical processes in an aquifer system.</title>
        <authorList>
            <person name="Anantharaman K."/>
            <person name="Brown C.T."/>
            <person name="Hug L.A."/>
            <person name="Sharon I."/>
            <person name="Castelle C.J."/>
            <person name="Probst A.J."/>
            <person name="Thomas B.C."/>
            <person name="Singh A."/>
            <person name="Wilkins M.J."/>
            <person name="Karaoz U."/>
            <person name="Brodie E.L."/>
            <person name="Williams K.H."/>
            <person name="Hubbard S.S."/>
            <person name="Banfield J.F."/>
        </authorList>
    </citation>
    <scope>NUCLEOTIDE SEQUENCE [LARGE SCALE GENOMIC DNA]</scope>
</reference>
<feature type="transmembrane region" description="Helical" evidence="1">
    <location>
        <begin position="45"/>
        <end position="64"/>
    </location>
</feature>
<evidence type="ECO:0000313" key="2">
    <source>
        <dbReference type="EMBL" id="OGE89677.1"/>
    </source>
</evidence>
<proteinExistence type="predicted"/>
<protein>
    <recommendedName>
        <fullName evidence="4">Low affinity iron permease family protein</fullName>
    </recommendedName>
</protein>
<dbReference type="Proteomes" id="UP000177682">
    <property type="component" value="Unassembled WGS sequence"/>
</dbReference>
<keyword evidence="1" id="KW-1133">Transmembrane helix</keyword>